<dbReference type="EMBL" id="WRXN01000006">
    <property type="protein sequence ID" value="MVT09517.1"/>
    <property type="molecule type" value="Genomic_DNA"/>
</dbReference>
<dbReference type="Proteomes" id="UP000461730">
    <property type="component" value="Unassembled WGS sequence"/>
</dbReference>
<comment type="caution">
    <text evidence="1">The sequence shown here is derived from an EMBL/GenBank/DDBJ whole genome shotgun (WGS) entry which is preliminary data.</text>
</comment>
<sequence length="238" mass="27386">MEPSPKELQEIKSILEQEHGREFTWEEAEKAFRAIQVLAEIALDAASEEIRRENLFEQSPKGFHLDKTGSCVICGNVTSGEDSWYDKHGLKCMACQAAVDKKIIPVSVIKNRENWYSKYDLEDYFNLKGAMLKKYIKQGLLKERIIPGAGKKIHLQLFLIIDNKETLPPKKLLKSRTVKVQHKGEEYYATENWYEFASPATLKKLSKYKIIHCLPETLAQPIETGRFLYKEINPLLGP</sequence>
<keyword evidence="2" id="KW-1185">Reference proteome</keyword>
<evidence type="ECO:0000313" key="2">
    <source>
        <dbReference type="Proteomes" id="UP000461730"/>
    </source>
</evidence>
<dbReference type="RefSeq" id="WP_157306967.1">
    <property type="nucleotide sequence ID" value="NZ_WRXN01000006.1"/>
</dbReference>
<name>A0A7K1U580_9BACT</name>
<organism evidence="1 2">
    <name type="scientific">Chitinophaga tropicalis</name>
    <dbReference type="NCBI Taxonomy" id="2683588"/>
    <lineage>
        <taxon>Bacteria</taxon>
        <taxon>Pseudomonadati</taxon>
        <taxon>Bacteroidota</taxon>
        <taxon>Chitinophagia</taxon>
        <taxon>Chitinophagales</taxon>
        <taxon>Chitinophagaceae</taxon>
        <taxon>Chitinophaga</taxon>
    </lineage>
</organism>
<gene>
    <name evidence="1" type="ORF">GO493_14705</name>
</gene>
<reference evidence="1 2" key="1">
    <citation type="submission" date="2019-12" db="EMBL/GenBank/DDBJ databases">
        <title>Chitinophaga sp. strain ysch24 (GDMCC 1.1355), whole genome shotgun sequence.</title>
        <authorList>
            <person name="Zhang X."/>
        </authorList>
    </citation>
    <scope>NUCLEOTIDE SEQUENCE [LARGE SCALE GENOMIC DNA]</scope>
    <source>
        <strain evidence="2">ysch24</strain>
    </source>
</reference>
<proteinExistence type="predicted"/>
<protein>
    <submittedName>
        <fullName evidence="1">Uncharacterized protein</fullName>
    </submittedName>
</protein>
<dbReference type="AlphaFoldDB" id="A0A7K1U580"/>
<dbReference type="CDD" id="cd20805">
    <property type="entry name" value="C1_DGK_rpt2"/>
    <property type="match status" value="1"/>
</dbReference>
<accession>A0A7K1U580</accession>
<evidence type="ECO:0000313" key="1">
    <source>
        <dbReference type="EMBL" id="MVT09517.1"/>
    </source>
</evidence>